<evidence type="ECO:0000313" key="1">
    <source>
        <dbReference type="EMBL" id="TMI88049.1"/>
    </source>
</evidence>
<reference evidence="1 2" key="1">
    <citation type="journal article" date="2019" name="Nat. Microbiol.">
        <title>Mediterranean grassland soil C-N compound turnover is dependent on rainfall and depth, and is mediated by genomically divergent microorganisms.</title>
        <authorList>
            <person name="Diamond S."/>
            <person name="Andeer P.F."/>
            <person name="Li Z."/>
            <person name="Crits-Christoph A."/>
            <person name="Burstein D."/>
            <person name="Anantharaman K."/>
            <person name="Lane K.R."/>
            <person name="Thomas B.C."/>
            <person name="Pan C."/>
            <person name="Northen T.R."/>
            <person name="Banfield J.F."/>
        </authorList>
    </citation>
    <scope>NUCLEOTIDE SEQUENCE [LARGE SCALE GENOMIC DNA]</scope>
    <source>
        <strain evidence="1">NP_3</strain>
    </source>
</reference>
<accession>A0A537JWY4</accession>
<sequence>MGRHRSHHTTRGPQAGRPGASLGLTIGLAVASLVLGGCGAQTAVAPPGAPASQIRPKSTATVAITSPVPGAEVPAGMLRVRIRLTGGEIIPQTSTQLSPDKGHIHLILDGKVVSMAYGIEQDVQVAPGLHLLQAEFVATDHFPFNPRVISAVTFTVK</sequence>
<proteinExistence type="predicted"/>
<dbReference type="AlphaFoldDB" id="A0A537JWY4"/>
<dbReference type="Proteomes" id="UP000318509">
    <property type="component" value="Unassembled WGS sequence"/>
</dbReference>
<protein>
    <recommendedName>
        <fullName evidence="3">DUF4399 domain-containing protein</fullName>
    </recommendedName>
</protein>
<comment type="caution">
    <text evidence="1">The sequence shown here is derived from an EMBL/GenBank/DDBJ whole genome shotgun (WGS) entry which is preliminary data.</text>
</comment>
<evidence type="ECO:0000313" key="2">
    <source>
        <dbReference type="Proteomes" id="UP000318509"/>
    </source>
</evidence>
<name>A0A537JWY4_9BACT</name>
<organism evidence="1 2">
    <name type="scientific">Candidatus Segetimicrobium genomatis</name>
    <dbReference type="NCBI Taxonomy" id="2569760"/>
    <lineage>
        <taxon>Bacteria</taxon>
        <taxon>Bacillati</taxon>
        <taxon>Candidatus Sysuimicrobiota</taxon>
        <taxon>Candidatus Sysuimicrobiia</taxon>
        <taxon>Candidatus Sysuimicrobiales</taxon>
        <taxon>Candidatus Segetimicrobiaceae</taxon>
        <taxon>Candidatus Segetimicrobium</taxon>
    </lineage>
</organism>
<dbReference type="EMBL" id="VBAK01000146">
    <property type="protein sequence ID" value="TMI88049.1"/>
    <property type="molecule type" value="Genomic_DNA"/>
</dbReference>
<gene>
    <name evidence="1" type="ORF">E6H00_13880</name>
</gene>
<evidence type="ECO:0008006" key="3">
    <source>
        <dbReference type="Google" id="ProtNLM"/>
    </source>
</evidence>